<dbReference type="Proteomes" id="UP000494115">
    <property type="component" value="Unassembled WGS sequence"/>
</dbReference>
<organism evidence="1 2">
    <name type="scientific">Pararobbsia alpina</name>
    <dbReference type="NCBI Taxonomy" id="621374"/>
    <lineage>
        <taxon>Bacteria</taxon>
        <taxon>Pseudomonadati</taxon>
        <taxon>Pseudomonadota</taxon>
        <taxon>Betaproteobacteria</taxon>
        <taxon>Burkholderiales</taxon>
        <taxon>Burkholderiaceae</taxon>
        <taxon>Pararobbsia</taxon>
    </lineage>
</organism>
<dbReference type="Pfam" id="PF10765">
    <property type="entry name" value="Phage_P22_NinX"/>
    <property type="match status" value="1"/>
</dbReference>
<keyword evidence="2" id="KW-1185">Reference proteome</keyword>
<dbReference type="InterPro" id="IPR019701">
    <property type="entry name" value="Phage_P22_NinX"/>
</dbReference>
<dbReference type="RefSeq" id="WP_175106766.1">
    <property type="nucleotide sequence ID" value="NZ_CADIKM010000026.1"/>
</dbReference>
<accession>A0A6S7CTB5</accession>
<evidence type="ECO:0008006" key="3">
    <source>
        <dbReference type="Google" id="ProtNLM"/>
    </source>
</evidence>
<sequence length="146" mass="16045">MKVADLSGAVLDFWVAKAEGHELVTDPATIARAAVGNGRAVLFRNNAGTLCIACAGGREWSPSTDPRQSHPIIERERIQLEPFPDVEWLAFERFDGRGEPPHDSPCRQYGPTALIAAMRARVASKYGEEVPDDIETPPITMDCLMR</sequence>
<proteinExistence type="predicted"/>
<evidence type="ECO:0000313" key="1">
    <source>
        <dbReference type="EMBL" id="CAB3797407.1"/>
    </source>
</evidence>
<gene>
    <name evidence="1" type="ORF">LMG28138_04240</name>
</gene>
<name>A0A6S7CTB5_9BURK</name>
<evidence type="ECO:0000313" key="2">
    <source>
        <dbReference type="Proteomes" id="UP000494115"/>
    </source>
</evidence>
<dbReference type="EMBL" id="CADIKM010000026">
    <property type="protein sequence ID" value="CAB3797407.1"/>
    <property type="molecule type" value="Genomic_DNA"/>
</dbReference>
<protein>
    <recommendedName>
        <fullName evidence="3">DUF2591 domain-containing protein</fullName>
    </recommendedName>
</protein>
<reference evidence="1 2" key="1">
    <citation type="submission" date="2020-04" db="EMBL/GenBank/DDBJ databases">
        <authorList>
            <person name="De Canck E."/>
        </authorList>
    </citation>
    <scope>NUCLEOTIDE SEQUENCE [LARGE SCALE GENOMIC DNA]</scope>
    <source>
        <strain evidence="1 2">LMG 28138</strain>
    </source>
</reference>
<dbReference type="AlphaFoldDB" id="A0A6S7CTB5"/>